<proteinExistence type="predicted"/>
<evidence type="ECO:0000256" key="1">
    <source>
        <dbReference type="SAM" id="MobiDB-lite"/>
    </source>
</evidence>
<protein>
    <submittedName>
        <fullName evidence="2">Uncharacterized protein</fullName>
    </submittedName>
</protein>
<feature type="region of interest" description="Disordered" evidence="1">
    <location>
        <begin position="42"/>
        <end position="66"/>
    </location>
</feature>
<keyword evidence="3" id="KW-1185">Reference proteome</keyword>
<sequence>MRLNKKINHLAADRQSEFVCHDLCARPRPQGTHMKLDEKPMKLVDYSSSSSSEDEKGASESGGIQL</sequence>
<reference evidence="2" key="1">
    <citation type="submission" date="2021-01" db="EMBL/GenBank/DDBJ databases">
        <title>Adiantum capillus-veneris genome.</title>
        <authorList>
            <person name="Fang Y."/>
            <person name="Liao Q."/>
        </authorList>
    </citation>
    <scope>NUCLEOTIDE SEQUENCE</scope>
    <source>
        <strain evidence="2">H3</strain>
        <tissue evidence="2">Leaf</tissue>
    </source>
</reference>
<evidence type="ECO:0000313" key="2">
    <source>
        <dbReference type="EMBL" id="KAI5061419.1"/>
    </source>
</evidence>
<gene>
    <name evidence="2" type="ORF">GOP47_0023924</name>
</gene>
<accession>A0A9D4Z4X2</accession>
<organism evidence="2 3">
    <name type="scientific">Adiantum capillus-veneris</name>
    <name type="common">Maidenhair fern</name>
    <dbReference type="NCBI Taxonomy" id="13818"/>
    <lineage>
        <taxon>Eukaryota</taxon>
        <taxon>Viridiplantae</taxon>
        <taxon>Streptophyta</taxon>
        <taxon>Embryophyta</taxon>
        <taxon>Tracheophyta</taxon>
        <taxon>Polypodiopsida</taxon>
        <taxon>Polypodiidae</taxon>
        <taxon>Polypodiales</taxon>
        <taxon>Pteridineae</taxon>
        <taxon>Pteridaceae</taxon>
        <taxon>Vittarioideae</taxon>
        <taxon>Adiantum</taxon>
    </lineage>
</organism>
<comment type="caution">
    <text evidence="2">The sequence shown here is derived from an EMBL/GenBank/DDBJ whole genome shotgun (WGS) entry which is preliminary data.</text>
</comment>
<dbReference type="EMBL" id="JABFUD020000023">
    <property type="protein sequence ID" value="KAI5061419.1"/>
    <property type="molecule type" value="Genomic_DNA"/>
</dbReference>
<dbReference type="Proteomes" id="UP000886520">
    <property type="component" value="Chromosome 23"/>
</dbReference>
<dbReference type="AlphaFoldDB" id="A0A9D4Z4X2"/>
<name>A0A9D4Z4X2_ADICA</name>
<evidence type="ECO:0000313" key="3">
    <source>
        <dbReference type="Proteomes" id="UP000886520"/>
    </source>
</evidence>